<dbReference type="InterPro" id="IPR000847">
    <property type="entry name" value="LysR_HTH_N"/>
</dbReference>
<accession>A0ABS5JX60</accession>
<dbReference type="PANTHER" id="PTHR30126:SF39">
    <property type="entry name" value="HTH-TYPE TRANSCRIPTIONAL REGULATOR CYSL"/>
    <property type="match status" value="1"/>
</dbReference>
<dbReference type="Pfam" id="PF03466">
    <property type="entry name" value="LysR_substrate"/>
    <property type="match status" value="1"/>
</dbReference>
<evidence type="ECO:0000259" key="5">
    <source>
        <dbReference type="PROSITE" id="PS50931"/>
    </source>
</evidence>
<dbReference type="RefSeq" id="WP_212216714.1">
    <property type="nucleotide sequence ID" value="NZ_JAGUCO010000011.1"/>
</dbReference>
<dbReference type="Gene3D" id="1.10.10.10">
    <property type="entry name" value="Winged helix-like DNA-binding domain superfamily/Winged helix DNA-binding domain"/>
    <property type="match status" value="1"/>
</dbReference>
<dbReference type="Pfam" id="PF00126">
    <property type="entry name" value="HTH_1"/>
    <property type="match status" value="1"/>
</dbReference>
<keyword evidence="7" id="KW-1185">Reference proteome</keyword>
<dbReference type="PANTHER" id="PTHR30126">
    <property type="entry name" value="HTH-TYPE TRANSCRIPTIONAL REGULATOR"/>
    <property type="match status" value="1"/>
</dbReference>
<organism evidence="6 7">
    <name type="scientific">Carboxylicivirga linearis</name>
    <dbReference type="NCBI Taxonomy" id="1628157"/>
    <lineage>
        <taxon>Bacteria</taxon>
        <taxon>Pseudomonadati</taxon>
        <taxon>Bacteroidota</taxon>
        <taxon>Bacteroidia</taxon>
        <taxon>Marinilabiliales</taxon>
        <taxon>Marinilabiliaceae</taxon>
        <taxon>Carboxylicivirga</taxon>
    </lineage>
</organism>
<dbReference type="PRINTS" id="PR00039">
    <property type="entry name" value="HTHLYSR"/>
</dbReference>
<evidence type="ECO:0000256" key="4">
    <source>
        <dbReference type="ARBA" id="ARBA00023163"/>
    </source>
</evidence>
<dbReference type="SUPFAM" id="SSF46785">
    <property type="entry name" value="Winged helix' DNA-binding domain"/>
    <property type="match status" value="1"/>
</dbReference>
<keyword evidence="4" id="KW-0804">Transcription</keyword>
<evidence type="ECO:0000256" key="3">
    <source>
        <dbReference type="ARBA" id="ARBA00023125"/>
    </source>
</evidence>
<comment type="similarity">
    <text evidence="1">Belongs to the LysR transcriptional regulatory family.</text>
</comment>
<dbReference type="Proteomes" id="UP000708576">
    <property type="component" value="Unassembled WGS sequence"/>
</dbReference>
<evidence type="ECO:0000256" key="1">
    <source>
        <dbReference type="ARBA" id="ARBA00009437"/>
    </source>
</evidence>
<sequence length="295" mass="33605">MDYRDKVFISVAENLSFSKAADELFISQPAITKHIKELERKLNITLFDRKGNKIYLTEAGKLTYSHLKKVEQQYRELEFEIGRINDTFLGELKVGASSTISQYLLPKAMASFHKRYPQIELYLTNGNSFEMEQLLLKNEIDMALVENGSSQSSIKYLPFMNDELIVVTGSDSIYAKQKNISLADFQEIPLVLREKGSGTLDVIKKALQNNGVSIEHLNTLIHLGSTEAIKNFLKDFDGIAVLSDKAVTTEIYLNQLVQLSVKGFDIPRHLRFALHQGQPTHLVELFMNHLLQYNF</sequence>
<keyword evidence="2" id="KW-0805">Transcription regulation</keyword>
<dbReference type="PROSITE" id="PS50931">
    <property type="entry name" value="HTH_LYSR"/>
    <property type="match status" value="1"/>
</dbReference>
<proteinExistence type="inferred from homology"/>
<evidence type="ECO:0000256" key="2">
    <source>
        <dbReference type="ARBA" id="ARBA00023015"/>
    </source>
</evidence>
<reference evidence="6 7" key="1">
    <citation type="journal article" date="2015" name="Int. J. Syst. Evol. Microbiol.">
        <title>Carboxylicivirga linearis sp. nov., isolated from a sea cucumber culture pond.</title>
        <authorList>
            <person name="Wang F.Q."/>
            <person name="Zhou Y.X."/>
            <person name="Lin X.Z."/>
            <person name="Chen G.J."/>
            <person name="Du Z.J."/>
        </authorList>
    </citation>
    <scope>NUCLEOTIDE SEQUENCE [LARGE SCALE GENOMIC DNA]</scope>
    <source>
        <strain evidence="6 7">FB218</strain>
    </source>
</reference>
<dbReference type="InterPro" id="IPR036390">
    <property type="entry name" value="WH_DNA-bd_sf"/>
</dbReference>
<comment type="caution">
    <text evidence="6">The sequence shown here is derived from an EMBL/GenBank/DDBJ whole genome shotgun (WGS) entry which is preliminary data.</text>
</comment>
<dbReference type="SUPFAM" id="SSF53850">
    <property type="entry name" value="Periplasmic binding protein-like II"/>
    <property type="match status" value="1"/>
</dbReference>
<gene>
    <name evidence="6" type="ORF">KEM10_14345</name>
</gene>
<protein>
    <submittedName>
        <fullName evidence="6">LysR family transcriptional regulator</fullName>
    </submittedName>
</protein>
<dbReference type="EMBL" id="JAGUCO010000011">
    <property type="protein sequence ID" value="MBS2099472.1"/>
    <property type="molecule type" value="Genomic_DNA"/>
</dbReference>
<evidence type="ECO:0000313" key="7">
    <source>
        <dbReference type="Proteomes" id="UP000708576"/>
    </source>
</evidence>
<feature type="domain" description="HTH lysR-type" evidence="5">
    <location>
        <begin position="1"/>
        <end position="57"/>
    </location>
</feature>
<dbReference type="InterPro" id="IPR005119">
    <property type="entry name" value="LysR_subst-bd"/>
</dbReference>
<evidence type="ECO:0000313" key="6">
    <source>
        <dbReference type="EMBL" id="MBS2099472.1"/>
    </source>
</evidence>
<dbReference type="InterPro" id="IPR036388">
    <property type="entry name" value="WH-like_DNA-bd_sf"/>
</dbReference>
<name>A0ABS5JX60_9BACT</name>
<keyword evidence="3" id="KW-0238">DNA-binding</keyword>
<dbReference type="Gene3D" id="3.40.190.10">
    <property type="entry name" value="Periplasmic binding protein-like II"/>
    <property type="match status" value="2"/>
</dbReference>